<evidence type="ECO:0000313" key="7">
    <source>
        <dbReference type="Proteomes" id="UP000261764"/>
    </source>
</evidence>
<feature type="transmembrane region" description="Helical" evidence="5">
    <location>
        <begin position="63"/>
        <end position="84"/>
    </location>
</feature>
<gene>
    <name evidence="6" type="ORF">MAMA39_02730</name>
</gene>
<keyword evidence="3 5" id="KW-1133">Transmembrane helix</keyword>
<accession>A0A292IIH7</accession>
<feature type="transmembrane region" description="Helical" evidence="5">
    <location>
        <begin position="383"/>
        <end position="401"/>
    </location>
</feature>
<feature type="transmembrane region" description="Helical" evidence="5">
    <location>
        <begin position="253"/>
        <end position="276"/>
    </location>
</feature>
<sequence>MNNFINGYISRNSIIHKMNPTLKMLMFISFMILIFIPIGFVAQMIVWLIVSSLFFVAKLPSRIYFSTIKSIIFMFLILFFINWFTYRDPGAINFYDLPNGKPNNIFGFNSIGLYQDRVLSNIFDGKNFFNSNNFHLEGNKMVNVQFQREMIPGERIADNIRNLLNKKEAITYQDFLSRLAQIYPEEIKTYTVNGAVDFSNFKMVVSKVVGAQLTGIRVSNSSGVLNIFPVYEFKGYALSIRTLIQTIFIAQKIYMMILLATILTTTSTSIELTFAIEQLLSPFKLLRLPVNALAMTISIAIRFVPSLLLESQRILNAQASRGIDFKNGKFWERANALISLIVPMVSIAFRNAGELSNAMEARSYDPRYARTRYRVFEVHHFDWLFYLFLMILVGFGIFITAQRLLFAPLGSPEWLVQGYATNIALRS</sequence>
<protein>
    <submittedName>
        <fullName evidence="6">Uncharacterized protein</fullName>
    </submittedName>
</protein>
<comment type="subcellular location">
    <subcellularLocation>
        <location evidence="1">Membrane</location>
        <topology evidence="1">Multi-pass membrane protein</topology>
    </subcellularLocation>
</comment>
<dbReference type="InterPro" id="IPR003339">
    <property type="entry name" value="ABC/ECF_trnsptr_transmembrane"/>
</dbReference>
<evidence type="ECO:0000256" key="3">
    <source>
        <dbReference type="ARBA" id="ARBA00022989"/>
    </source>
</evidence>
<reference evidence="6 7" key="1">
    <citation type="journal article" date="2015" name="Clin. Infect. Dis.">
        <title>Genomic Investigations unmask Mycoplasma amphoriforme, a new respiratory pathogen.</title>
        <authorList>
            <person name="Gillespie S.H."/>
            <person name="Ling C.L."/>
            <person name="Oravcova K."/>
            <person name="Pinheiro M."/>
            <person name="Wells L."/>
            <person name="Bryant J.M."/>
            <person name="McHugh T.D."/>
            <person name="Bebear C."/>
            <person name="Webster D."/>
            <person name="Harris S.R."/>
            <person name="Seth-Smith H.M."/>
            <person name="Thomson N.R."/>
        </authorList>
    </citation>
    <scope>NUCLEOTIDE SEQUENCE [LARGE SCALE GENOMIC DNA]</scope>
    <source>
        <strain evidence="6 7">A39</strain>
    </source>
</reference>
<dbReference type="PANTHER" id="PTHR33514">
    <property type="entry name" value="PROTEIN ABCI12, CHLOROPLASTIC"/>
    <property type="match status" value="1"/>
</dbReference>
<evidence type="ECO:0000256" key="4">
    <source>
        <dbReference type="ARBA" id="ARBA00023136"/>
    </source>
</evidence>
<dbReference type="GO" id="GO:0005886">
    <property type="term" value="C:plasma membrane"/>
    <property type="evidence" value="ECO:0007669"/>
    <property type="project" value="TreeGrafter"/>
</dbReference>
<organism evidence="6 7">
    <name type="scientific">Mycoplasma amphoriforme A39</name>
    <dbReference type="NCBI Taxonomy" id="572419"/>
    <lineage>
        <taxon>Bacteria</taxon>
        <taxon>Bacillati</taxon>
        <taxon>Mycoplasmatota</taxon>
        <taxon>Mollicutes</taxon>
        <taxon>Mycoplasmataceae</taxon>
        <taxon>Mycoplasma</taxon>
    </lineage>
</organism>
<evidence type="ECO:0000313" key="6">
    <source>
        <dbReference type="EMBL" id="CDN40396.1"/>
    </source>
</evidence>
<dbReference type="Pfam" id="PF02361">
    <property type="entry name" value="CbiQ"/>
    <property type="match status" value="1"/>
</dbReference>
<evidence type="ECO:0000256" key="1">
    <source>
        <dbReference type="ARBA" id="ARBA00004141"/>
    </source>
</evidence>
<keyword evidence="4 5" id="KW-0472">Membrane</keyword>
<dbReference type="EMBL" id="HG937516">
    <property type="protein sequence ID" value="CDN40396.1"/>
    <property type="molecule type" value="Genomic_DNA"/>
</dbReference>
<proteinExistence type="predicted"/>
<evidence type="ECO:0000256" key="2">
    <source>
        <dbReference type="ARBA" id="ARBA00022692"/>
    </source>
</evidence>
<evidence type="ECO:0000256" key="5">
    <source>
        <dbReference type="SAM" id="Phobius"/>
    </source>
</evidence>
<dbReference type="Proteomes" id="UP000261764">
    <property type="component" value="Chromosome I"/>
</dbReference>
<feature type="transmembrane region" description="Helical" evidence="5">
    <location>
        <begin position="24"/>
        <end position="57"/>
    </location>
</feature>
<feature type="transmembrane region" description="Helical" evidence="5">
    <location>
        <begin position="288"/>
        <end position="309"/>
    </location>
</feature>
<keyword evidence="2 5" id="KW-0812">Transmembrane</keyword>
<dbReference type="PANTHER" id="PTHR33514:SF13">
    <property type="entry name" value="PROTEIN ABCI12, CHLOROPLASTIC"/>
    <property type="match status" value="1"/>
</dbReference>
<dbReference type="RefSeq" id="WP_343251741.1">
    <property type="nucleotide sequence ID" value="NZ_HG937516.1"/>
</dbReference>
<dbReference type="KEGG" id="mamp:MAMA39_02730"/>
<dbReference type="CDD" id="cd16914">
    <property type="entry name" value="EcfT"/>
    <property type="match status" value="1"/>
</dbReference>
<name>A0A292IIH7_9MOLU</name>
<keyword evidence="7" id="KW-1185">Reference proteome</keyword>
<dbReference type="AlphaFoldDB" id="A0A292IIH7"/>